<dbReference type="Pfam" id="PF10387">
    <property type="entry name" value="DUF2442"/>
    <property type="match status" value="1"/>
</dbReference>
<dbReference type="Gene3D" id="3.30.2020.10">
    <property type="entry name" value="NE0471-like N-terminal domain"/>
    <property type="match status" value="1"/>
</dbReference>
<dbReference type="Proteomes" id="UP000195667">
    <property type="component" value="Unassembled WGS sequence"/>
</dbReference>
<accession>A0A1R4H5E2</accession>
<gene>
    <name evidence="1" type="ORF">CRENPOLYSF1_180062</name>
</gene>
<dbReference type="InterPro" id="IPR036782">
    <property type="entry name" value="NE0471-like_N"/>
</dbReference>
<dbReference type="AlphaFoldDB" id="A0A1R4H5E2"/>
<name>A0A1R4H5E2_9GAMM</name>
<sequence length="82" mass="9449">MTCPKIISVKAIDAYTLAVEFDNQQKRQYDVKPLLDTVMFSPLKNVALFRSVQVDTGGYAIVWNENIDISEYELWQHGQIIQ</sequence>
<dbReference type="RefSeq" id="WP_087142868.1">
    <property type="nucleotide sequence ID" value="NZ_FUKI01000090.1"/>
</dbReference>
<dbReference type="InterPro" id="IPR018841">
    <property type="entry name" value="DUF2442"/>
</dbReference>
<protein>
    <recommendedName>
        <fullName evidence="3">DUF2442 domain-containing protein</fullName>
    </recommendedName>
</protein>
<dbReference type="SUPFAM" id="SSF143880">
    <property type="entry name" value="NE0471 N-terminal domain-like"/>
    <property type="match status" value="1"/>
</dbReference>
<organism evidence="1 2">
    <name type="scientific">Crenothrix polyspora</name>
    <dbReference type="NCBI Taxonomy" id="360316"/>
    <lineage>
        <taxon>Bacteria</taxon>
        <taxon>Pseudomonadati</taxon>
        <taxon>Pseudomonadota</taxon>
        <taxon>Gammaproteobacteria</taxon>
        <taxon>Methylococcales</taxon>
        <taxon>Crenotrichaceae</taxon>
        <taxon>Crenothrix</taxon>
    </lineage>
</organism>
<keyword evidence="2" id="KW-1185">Reference proteome</keyword>
<proteinExistence type="predicted"/>
<reference evidence="2" key="1">
    <citation type="submission" date="2017-02" db="EMBL/GenBank/DDBJ databases">
        <authorList>
            <person name="Daims H."/>
        </authorList>
    </citation>
    <scope>NUCLEOTIDE SEQUENCE [LARGE SCALE GENOMIC DNA]</scope>
</reference>
<evidence type="ECO:0008006" key="3">
    <source>
        <dbReference type="Google" id="ProtNLM"/>
    </source>
</evidence>
<dbReference type="OrthoDB" id="427321at2"/>
<evidence type="ECO:0000313" key="1">
    <source>
        <dbReference type="EMBL" id="SJM91251.1"/>
    </source>
</evidence>
<evidence type="ECO:0000313" key="2">
    <source>
        <dbReference type="Proteomes" id="UP000195667"/>
    </source>
</evidence>
<dbReference type="EMBL" id="FUKI01000090">
    <property type="protein sequence ID" value="SJM91251.1"/>
    <property type="molecule type" value="Genomic_DNA"/>
</dbReference>